<keyword evidence="1" id="KW-0472">Membrane</keyword>
<sequence length="48" mass="5132">MGLLAAILWACLVLGPAWENLGLPPLAFWDGLLVLFLGVALIATVERN</sequence>
<keyword evidence="3" id="KW-1185">Reference proteome</keyword>
<feature type="transmembrane region" description="Helical" evidence="1">
    <location>
        <begin position="27"/>
        <end position="45"/>
    </location>
</feature>
<keyword evidence="1" id="KW-1133">Transmembrane helix</keyword>
<dbReference type="KEGG" id="vg:77954679"/>
<gene>
    <name evidence="2" type="primary">34</name>
    <name evidence="2" type="ORF">SEA_CREWMATE_34</name>
</gene>
<dbReference type="GeneID" id="77954679"/>
<reference evidence="2" key="1">
    <citation type="submission" date="2021-11" db="EMBL/GenBank/DDBJ databases">
        <authorList>
            <person name="Furlong K.P."/>
            <person name="Ghanmi N."/>
            <person name="Islam M.S."/>
            <person name="Jung D."/>
            <person name="Madani M.T."/>
            <person name="Petrova A."/>
            <person name="Ristovski M."/>
            <person name="Salikini A."/>
            <person name="Uppal M."/>
            <person name="Tran A."/>
            <person name="Tremblay V."/>
            <person name="Williams E."/>
            <person name="Giles L."/>
            <person name="McCarthy L."/>
            <person name="Wheaton K.A."/>
            <person name="Chan K."/>
            <person name="Rudner A.D."/>
            <person name="Beyer A.R."/>
            <person name="Chong R.A."/>
            <person name="Edgington N.P."/>
            <person name="Freise A.C."/>
            <person name="Garcia Costas A.M."/>
            <person name="Gibb B.P."/>
            <person name="Klyczek K.K."/>
            <person name="Swerdlow S.J."/>
            <person name="Garlena R.A."/>
            <person name="Russell D.A."/>
            <person name="Jacobs-Sera D."/>
            <person name="Hatfull G.F."/>
        </authorList>
    </citation>
    <scope>NUCLEOTIDE SEQUENCE</scope>
</reference>
<accession>A0AA48Y3K3</accession>
<keyword evidence="1" id="KW-0812">Transmembrane</keyword>
<evidence type="ECO:0000313" key="2">
    <source>
        <dbReference type="EMBL" id="UIW13286.1"/>
    </source>
</evidence>
<proteinExistence type="predicted"/>
<dbReference type="Proteomes" id="UP001200761">
    <property type="component" value="Segment"/>
</dbReference>
<dbReference type="RefSeq" id="YP_010678285.1">
    <property type="nucleotide sequence ID" value="NC_071033.1"/>
</dbReference>
<evidence type="ECO:0000313" key="3">
    <source>
        <dbReference type="Proteomes" id="UP001200761"/>
    </source>
</evidence>
<organism evidence="2 3">
    <name type="scientific">Arthrobacter phage Crewmate</name>
    <dbReference type="NCBI Taxonomy" id="2832317"/>
    <lineage>
        <taxon>Viruses</taxon>
        <taxon>Duplodnaviria</taxon>
        <taxon>Heunggongvirae</taxon>
        <taxon>Uroviricota</taxon>
        <taxon>Caudoviricetes</taxon>
        <taxon>Casidaviridae</taxon>
        <taxon>Manhattanvirus</taxon>
        <taxon>Manhattanvirus crewmate</taxon>
    </lineage>
</organism>
<evidence type="ECO:0000256" key="1">
    <source>
        <dbReference type="SAM" id="Phobius"/>
    </source>
</evidence>
<name>A0AA48Y3K3_9CAUD</name>
<dbReference type="EMBL" id="OL549189">
    <property type="protein sequence ID" value="UIW13286.1"/>
    <property type="molecule type" value="Genomic_DNA"/>
</dbReference>
<protein>
    <submittedName>
        <fullName evidence="2">Membrane protein</fullName>
    </submittedName>
</protein>